<evidence type="ECO:0000256" key="4">
    <source>
        <dbReference type="ARBA" id="ARBA00023187"/>
    </source>
</evidence>
<dbReference type="PANTHER" id="PTHR39267:SF1">
    <property type="entry name" value="SURVIVAL MOTOR NEURON PROTEIN"/>
    <property type="match status" value="1"/>
</dbReference>
<feature type="region of interest" description="Disordered" evidence="6">
    <location>
        <begin position="98"/>
        <end position="123"/>
    </location>
</feature>
<accession>A0A2T2NG05</accession>
<evidence type="ECO:0000256" key="2">
    <source>
        <dbReference type="ARBA" id="ARBA00005371"/>
    </source>
</evidence>
<dbReference type="InterPro" id="IPR047313">
    <property type="entry name" value="SMN_C"/>
</dbReference>
<keyword evidence="3" id="KW-0507">mRNA processing</keyword>
<evidence type="ECO:0000256" key="1">
    <source>
        <dbReference type="ARBA" id="ARBA00004123"/>
    </source>
</evidence>
<name>A0A2T2NG05_CORCC</name>
<evidence type="ECO:0008006" key="9">
    <source>
        <dbReference type="Google" id="ProtNLM"/>
    </source>
</evidence>
<reference evidence="7 8" key="1">
    <citation type="journal article" date="2018" name="Front. Microbiol.">
        <title>Genome-Wide Analysis of Corynespora cassiicola Leaf Fall Disease Putative Effectors.</title>
        <authorList>
            <person name="Lopez D."/>
            <person name="Ribeiro S."/>
            <person name="Label P."/>
            <person name="Fumanal B."/>
            <person name="Venisse J.S."/>
            <person name="Kohler A."/>
            <person name="de Oliveira R.R."/>
            <person name="Labutti K."/>
            <person name="Lipzen A."/>
            <person name="Lail K."/>
            <person name="Bauer D."/>
            <person name="Ohm R.A."/>
            <person name="Barry K.W."/>
            <person name="Spatafora J."/>
            <person name="Grigoriev I.V."/>
            <person name="Martin F.M."/>
            <person name="Pujade-Renaud V."/>
        </authorList>
    </citation>
    <scope>NUCLEOTIDE SEQUENCE [LARGE SCALE GENOMIC DNA]</scope>
    <source>
        <strain evidence="7 8">Philippines</strain>
    </source>
</reference>
<evidence type="ECO:0000256" key="6">
    <source>
        <dbReference type="SAM" id="MobiDB-lite"/>
    </source>
</evidence>
<keyword evidence="4" id="KW-0508">mRNA splicing</keyword>
<dbReference type="GO" id="GO:0005634">
    <property type="term" value="C:nucleus"/>
    <property type="evidence" value="ECO:0007669"/>
    <property type="project" value="UniProtKB-SubCell"/>
</dbReference>
<feature type="compositionally biased region" description="Basic and acidic residues" evidence="6">
    <location>
        <begin position="179"/>
        <end position="189"/>
    </location>
</feature>
<evidence type="ECO:0000256" key="3">
    <source>
        <dbReference type="ARBA" id="ARBA00022664"/>
    </source>
</evidence>
<dbReference type="OrthoDB" id="197400at2759"/>
<dbReference type="Proteomes" id="UP000240883">
    <property type="component" value="Unassembled WGS sequence"/>
</dbReference>
<dbReference type="CDD" id="cd22852">
    <property type="entry name" value="SMN_C"/>
    <property type="match status" value="1"/>
</dbReference>
<comment type="subcellular location">
    <subcellularLocation>
        <location evidence="1">Nucleus</location>
    </subcellularLocation>
</comment>
<gene>
    <name evidence="7" type="ORF">BS50DRAFT_93988</name>
</gene>
<dbReference type="AlphaFoldDB" id="A0A2T2NG05"/>
<organism evidence="7 8">
    <name type="scientific">Corynespora cassiicola Philippines</name>
    <dbReference type="NCBI Taxonomy" id="1448308"/>
    <lineage>
        <taxon>Eukaryota</taxon>
        <taxon>Fungi</taxon>
        <taxon>Dikarya</taxon>
        <taxon>Ascomycota</taxon>
        <taxon>Pezizomycotina</taxon>
        <taxon>Dothideomycetes</taxon>
        <taxon>Pleosporomycetidae</taxon>
        <taxon>Pleosporales</taxon>
        <taxon>Corynesporascaceae</taxon>
        <taxon>Corynespora</taxon>
    </lineage>
</organism>
<keyword evidence="8" id="KW-1185">Reference proteome</keyword>
<comment type="similarity">
    <text evidence="2">Belongs to the SMN family.</text>
</comment>
<dbReference type="EMBL" id="KZ678139">
    <property type="protein sequence ID" value="PSN63968.1"/>
    <property type="molecule type" value="Genomic_DNA"/>
</dbReference>
<evidence type="ECO:0000313" key="7">
    <source>
        <dbReference type="EMBL" id="PSN63968.1"/>
    </source>
</evidence>
<sequence length="189" mass="20555">MAAIVDLVDQEAWDDEQLIEAWDDALAEYNKYHSIRKQGKRLEEVVTEEELEKLRAEDGDVIDVAETPSIVDQADKHADLKAAGLIQEQANGDALVNQGASEAEEPTRSGHQEAAGATPTLGVPHDGAAYGAVAASMPQAILGTVHDENLKNLMMSWYYAGYYTGLYTGQQPQQPQASYDDRAPPKGQD</sequence>
<evidence type="ECO:0000256" key="5">
    <source>
        <dbReference type="ARBA" id="ARBA00023242"/>
    </source>
</evidence>
<dbReference type="GO" id="GO:0006397">
    <property type="term" value="P:mRNA processing"/>
    <property type="evidence" value="ECO:0007669"/>
    <property type="project" value="UniProtKB-KW"/>
</dbReference>
<proteinExistence type="inferred from homology"/>
<dbReference type="PANTHER" id="PTHR39267">
    <property type="entry name" value="SURVIVAL MOTOR NEURON-LIKE PROTEIN 1"/>
    <property type="match status" value="1"/>
</dbReference>
<dbReference type="CDD" id="cd22851">
    <property type="entry name" value="SMN_N"/>
    <property type="match status" value="1"/>
</dbReference>
<feature type="region of interest" description="Disordered" evidence="6">
    <location>
        <begin position="170"/>
        <end position="189"/>
    </location>
</feature>
<dbReference type="STRING" id="1448308.A0A2T2NG05"/>
<protein>
    <recommendedName>
        <fullName evidence="9">Survival motor neuron Tudor domain-containing protein</fullName>
    </recommendedName>
</protein>
<dbReference type="InterPro" id="IPR040424">
    <property type="entry name" value="Smn1"/>
</dbReference>
<keyword evidence="5" id="KW-0539">Nucleus</keyword>
<dbReference type="GO" id="GO:0008380">
    <property type="term" value="P:RNA splicing"/>
    <property type="evidence" value="ECO:0007669"/>
    <property type="project" value="UniProtKB-KW"/>
</dbReference>
<evidence type="ECO:0000313" key="8">
    <source>
        <dbReference type="Proteomes" id="UP000240883"/>
    </source>
</evidence>